<dbReference type="InterPro" id="IPR013078">
    <property type="entry name" value="His_Pase_superF_clade-1"/>
</dbReference>
<dbReference type="CDD" id="cd07067">
    <property type="entry name" value="HP_PGM_like"/>
    <property type="match status" value="1"/>
</dbReference>
<dbReference type="SMART" id="SM00855">
    <property type="entry name" value="PGAM"/>
    <property type="match status" value="1"/>
</dbReference>
<protein>
    <submittedName>
        <fullName evidence="3">Histidine phosphatase family protein</fullName>
    </submittedName>
</protein>
<feature type="active site" description="Tele-phosphohistidine intermediate" evidence="1">
    <location>
        <position position="12"/>
    </location>
</feature>
<proteinExistence type="predicted"/>
<dbReference type="PANTHER" id="PTHR48100:SF59">
    <property type="entry name" value="ADENOSYLCOBALAMIN_ALPHA-RIBAZOLE PHOSPHATASE"/>
    <property type="match status" value="1"/>
</dbReference>
<dbReference type="PIRSF" id="PIRSF000709">
    <property type="entry name" value="6PFK_2-Ptase"/>
    <property type="match status" value="1"/>
</dbReference>
<dbReference type="Proteomes" id="UP000215405">
    <property type="component" value="Unassembled WGS sequence"/>
</dbReference>
<organism evidence="3 4">
    <name type="scientific">Notoacmeibacter marinus</name>
    <dbReference type="NCBI Taxonomy" id="1876515"/>
    <lineage>
        <taxon>Bacteria</taxon>
        <taxon>Pseudomonadati</taxon>
        <taxon>Pseudomonadota</taxon>
        <taxon>Alphaproteobacteria</taxon>
        <taxon>Hyphomicrobiales</taxon>
        <taxon>Notoacmeibacteraceae</taxon>
        <taxon>Notoacmeibacter</taxon>
    </lineage>
</organism>
<dbReference type="Gene3D" id="3.40.50.1240">
    <property type="entry name" value="Phosphoglycerate mutase-like"/>
    <property type="match status" value="1"/>
</dbReference>
<dbReference type="AlphaFoldDB" id="A0A231UUQ1"/>
<dbReference type="InterPro" id="IPR001345">
    <property type="entry name" value="PG/BPGM_mutase_AS"/>
</dbReference>
<evidence type="ECO:0000313" key="3">
    <source>
        <dbReference type="EMBL" id="OXS99550.1"/>
    </source>
</evidence>
<reference evidence="4" key="1">
    <citation type="journal article" date="2017" name="Int. J. Syst. Evol. Microbiol.">
        <title>Notoacmeibacter marinus gen. nov., sp. nov., isolated from the gut of a limpet and proposal of Notoacmeibacteraceae fam. nov. in the order Rhizobiales of the class Alphaproteobacteria.</title>
        <authorList>
            <person name="Huang Z."/>
            <person name="Guo F."/>
            <person name="Lai Q."/>
        </authorList>
    </citation>
    <scope>NUCLEOTIDE SEQUENCE [LARGE SCALE GENOMIC DNA]</scope>
    <source>
        <strain evidence="4">XMTR2A4</strain>
    </source>
</reference>
<feature type="active site" description="Proton donor/acceptor" evidence="1">
    <location>
        <position position="93"/>
    </location>
</feature>
<feature type="binding site" evidence="2">
    <location>
        <begin position="11"/>
        <end position="18"/>
    </location>
    <ligand>
        <name>substrate</name>
    </ligand>
</feature>
<dbReference type="Pfam" id="PF00300">
    <property type="entry name" value="His_Phos_1"/>
    <property type="match status" value="1"/>
</dbReference>
<keyword evidence="4" id="KW-1185">Reference proteome</keyword>
<comment type="caution">
    <text evidence="3">The sequence shown here is derived from an EMBL/GenBank/DDBJ whole genome shotgun (WGS) entry which is preliminary data.</text>
</comment>
<dbReference type="GO" id="GO:0016791">
    <property type="term" value="F:phosphatase activity"/>
    <property type="evidence" value="ECO:0007669"/>
    <property type="project" value="TreeGrafter"/>
</dbReference>
<name>A0A231UUQ1_9HYPH</name>
<dbReference type="PANTHER" id="PTHR48100">
    <property type="entry name" value="BROAD-SPECIFICITY PHOSPHATASE YOR283W-RELATED"/>
    <property type="match status" value="1"/>
</dbReference>
<sequence>MPQTQPIYLIRHGQTDWNAENRLQGQTDRPLNETGEAQALSNGAFLRANLSEPISDFDFVASPMLRTRQTMGLVRRGLGLPEESFQTDERLKELSFGDWESHTFAELERNDPGVSQRREADKWNFVPPGEGAESYEMLLQRVRPWFDEMMDSEKSAICVSHGGILRCAFRLFGNHSQEEAAEMAVPQDRIAVLEDGAIRWL</sequence>
<gene>
    <name evidence="3" type="ORF">B7H23_15565</name>
</gene>
<dbReference type="GO" id="GO:0005737">
    <property type="term" value="C:cytoplasm"/>
    <property type="evidence" value="ECO:0007669"/>
    <property type="project" value="TreeGrafter"/>
</dbReference>
<feature type="binding site" evidence="2">
    <location>
        <position position="66"/>
    </location>
    <ligand>
        <name>substrate</name>
    </ligand>
</feature>
<dbReference type="SUPFAM" id="SSF53254">
    <property type="entry name" value="Phosphoglycerate mutase-like"/>
    <property type="match status" value="1"/>
</dbReference>
<dbReference type="InterPro" id="IPR029033">
    <property type="entry name" value="His_PPase_superfam"/>
</dbReference>
<evidence type="ECO:0000256" key="2">
    <source>
        <dbReference type="PIRSR" id="PIRSR613078-2"/>
    </source>
</evidence>
<dbReference type="RefSeq" id="WP_094078329.1">
    <property type="nucleotide sequence ID" value="NZ_NBYO01000003.1"/>
</dbReference>
<accession>A0A231UUQ1</accession>
<dbReference type="EMBL" id="NBYO01000003">
    <property type="protein sequence ID" value="OXS99550.1"/>
    <property type="molecule type" value="Genomic_DNA"/>
</dbReference>
<dbReference type="PROSITE" id="PS00175">
    <property type="entry name" value="PG_MUTASE"/>
    <property type="match status" value="1"/>
</dbReference>
<dbReference type="InterPro" id="IPR050275">
    <property type="entry name" value="PGM_Phosphatase"/>
</dbReference>
<evidence type="ECO:0000256" key="1">
    <source>
        <dbReference type="PIRSR" id="PIRSR613078-1"/>
    </source>
</evidence>
<evidence type="ECO:0000313" key="4">
    <source>
        <dbReference type="Proteomes" id="UP000215405"/>
    </source>
</evidence>